<evidence type="ECO:0000313" key="2">
    <source>
        <dbReference type="Proteomes" id="UP000439903"/>
    </source>
</evidence>
<dbReference type="EMBL" id="WTPW01001652">
    <property type="protein sequence ID" value="KAF0424471.1"/>
    <property type="molecule type" value="Genomic_DNA"/>
</dbReference>
<comment type="caution">
    <text evidence="1">The sequence shown here is derived from an EMBL/GenBank/DDBJ whole genome shotgun (WGS) entry which is preliminary data.</text>
</comment>
<gene>
    <name evidence="1" type="ORF">F8M41_006607</name>
</gene>
<organism evidence="1 2">
    <name type="scientific">Gigaspora margarita</name>
    <dbReference type="NCBI Taxonomy" id="4874"/>
    <lineage>
        <taxon>Eukaryota</taxon>
        <taxon>Fungi</taxon>
        <taxon>Fungi incertae sedis</taxon>
        <taxon>Mucoromycota</taxon>
        <taxon>Glomeromycotina</taxon>
        <taxon>Glomeromycetes</taxon>
        <taxon>Diversisporales</taxon>
        <taxon>Gigasporaceae</taxon>
        <taxon>Gigaspora</taxon>
    </lineage>
</organism>
<reference evidence="1 2" key="1">
    <citation type="journal article" date="2019" name="Environ. Microbiol.">
        <title>At the nexus of three kingdoms: the genome of the mycorrhizal fungus Gigaspora margarita provides insights into plant, endobacterial and fungal interactions.</title>
        <authorList>
            <person name="Venice F."/>
            <person name="Ghignone S."/>
            <person name="Salvioli di Fossalunga A."/>
            <person name="Amselem J."/>
            <person name="Novero M."/>
            <person name="Xianan X."/>
            <person name="Sedzielewska Toro K."/>
            <person name="Morin E."/>
            <person name="Lipzen A."/>
            <person name="Grigoriev I.V."/>
            <person name="Henrissat B."/>
            <person name="Martin F.M."/>
            <person name="Bonfante P."/>
        </authorList>
    </citation>
    <scope>NUCLEOTIDE SEQUENCE [LARGE SCALE GENOMIC DNA]</scope>
    <source>
        <strain evidence="1 2">BEG34</strain>
    </source>
</reference>
<keyword evidence="2" id="KW-1185">Reference proteome</keyword>
<dbReference type="Proteomes" id="UP000439903">
    <property type="component" value="Unassembled WGS sequence"/>
</dbReference>
<sequence>MVKSGLMFVEKMMYIVMLIFIVMMGPNVNSYAGLDHDQEVGINNRNLIGNISYDRCIINGKGFEKNHEPNRDDVDIEDEVHGGLAHVTINTNIPCNQFM</sequence>
<evidence type="ECO:0000313" key="1">
    <source>
        <dbReference type="EMBL" id="KAF0424471.1"/>
    </source>
</evidence>
<dbReference type="OrthoDB" id="2474455at2759"/>
<name>A0A8H4A403_GIGMA</name>
<protein>
    <submittedName>
        <fullName evidence="1">Uncharacterized protein</fullName>
    </submittedName>
</protein>
<accession>A0A8H4A403</accession>
<proteinExistence type="predicted"/>
<dbReference type="AlphaFoldDB" id="A0A8H4A403"/>